<proteinExistence type="predicted"/>
<dbReference type="EMBL" id="JAUDFV010000164">
    <property type="protein sequence ID" value="KAL2712880.1"/>
    <property type="molecule type" value="Genomic_DNA"/>
</dbReference>
<name>A0ABD1ZZI2_VESSQ</name>
<sequence>NKKRKDNNNEENKRKEMSFILLSKSRIINDFHLPSRQGISSMDSDNLTRASTIWLFRNPSESIEITLIKVTFQHLASLTISSRVCNASHARKDKPDNDDDDDELDDDQAHEPLC</sequence>
<reference evidence="2 3" key="1">
    <citation type="journal article" date="2024" name="Ann. Entomol. Soc. Am.">
        <title>Genomic analyses of the southern and eastern yellowjacket wasps (Hymenoptera: Vespidae) reveal evolutionary signatures of social life.</title>
        <authorList>
            <person name="Catto M.A."/>
            <person name="Caine P.B."/>
            <person name="Orr S.E."/>
            <person name="Hunt B.G."/>
            <person name="Goodisman M.A.D."/>
        </authorList>
    </citation>
    <scope>NUCLEOTIDE SEQUENCE [LARGE SCALE GENOMIC DNA]</scope>
    <source>
        <strain evidence="2">233</strain>
        <tissue evidence="2">Head and thorax</tissue>
    </source>
</reference>
<dbReference type="Proteomes" id="UP001607302">
    <property type="component" value="Unassembled WGS sequence"/>
</dbReference>
<keyword evidence="3" id="KW-1185">Reference proteome</keyword>
<evidence type="ECO:0000313" key="3">
    <source>
        <dbReference type="Proteomes" id="UP001607302"/>
    </source>
</evidence>
<accession>A0ABD1ZZI2</accession>
<protein>
    <submittedName>
        <fullName evidence="2">Uncharacterized protein</fullName>
    </submittedName>
</protein>
<organism evidence="2 3">
    <name type="scientific">Vespula squamosa</name>
    <name type="common">Southern yellow jacket</name>
    <name type="synonym">Wasp</name>
    <dbReference type="NCBI Taxonomy" id="30214"/>
    <lineage>
        <taxon>Eukaryota</taxon>
        <taxon>Metazoa</taxon>
        <taxon>Ecdysozoa</taxon>
        <taxon>Arthropoda</taxon>
        <taxon>Hexapoda</taxon>
        <taxon>Insecta</taxon>
        <taxon>Pterygota</taxon>
        <taxon>Neoptera</taxon>
        <taxon>Endopterygota</taxon>
        <taxon>Hymenoptera</taxon>
        <taxon>Apocrita</taxon>
        <taxon>Aculeata</taxon>
        <taxon>Vespoidea</taxon>
        <taxon>Vespidae</taxon>
        <taxon>Vespinae</taxon>
        <taxon>Vespula</taxon>
    </lineage>
</organism>
<feature type="region of interest" description="Disordered" evidence="1">
    <location>
        <begin position="86"/>
        <end position="114"/>
    </location>
</feature>
<comment type="caution">
    <text evidence="2">The sequence shown here is derived from an EMBL/GenBank/DDBJ whole genome shotgun (WGS) entry which is preliminary data.</text>
</comment>
<evidence type="ECO:0000256" key="1">
    <source>
        <dbReference type="SAM" id="MobiDB-lite"/>
    </source>
</evidence>
<dbReference type="AlphaFoldDB" id="A0ABD1ZZI2"/>
<feature type="non-terminal residue" evidence="2">
    <location>
        <position position="1"/>
    </location>
</feature>
<gene>
    <name evidence="2" type="ORF">V1478_017471</name>
</gene>
<evidence type="ECO:0000313" key="2">
    <source>
        <dbReference type="EMBL" id="KAL2712880.1"/>
    </source>
</evidence>
<feature type="compositionally biased region" description="Acidic residues" evidence="1">
    <location>
        <begin position="96"/>
        <end position="106"/>
    </location>
</feature>